<accession>A0A9P1DPK0</accession>
<proteinExistence type="predicted"/>
<evidence type="ECO:0000313" key="3">
    <source>
        <dbReference type="EMBL" id="CAL4801436.1"/>
    </source>
</evidence>
<dbReference type="EMBL" id="CAMXCT010006194">
    <property type="protein sequence ID" value="CAI4014124.1"/>
    <property type="molecule type" value="Genomic_DNA"/>
</dbReference>
<dbReference type="EMBL" id="CAMXCT020006194">
    <property type="protein sequence ID" value="CAL1167499.1"/>
    <property type="molecule type" value="Genomic_DNA"/>
</dbReference>
<name>A0A9P1DPK0_9DINO</name>
<dbReference type="Proteomes" id="UP001152797">
    <property type="component" value="Unassembled WGS sequence"/>
</dbReference>
<protein>
    <submittedName>
        <fullName evidence="2">Uncharacterized protein</fullName>
    </submittedName>
</protein>
<evidence type="ECO:0000313" key="2">
    <source>
        <dbReference type="EMBL" id="CAI4014124.1"/>
    </source>
</evidence>
<dbReference type="EMBL" id="CAMXCT030006194">
    <property type="protein sequence ID" value="CAL4801436.1"/>
    <property type="molecule type" value="Genomic_DNA"/>
</dbReference>
<evidence type="ECO:0000256" key="1">
    <source>
        <dbReference type="SAM" id="MobiDB-lite"/>
    </source>
</evidence>
<sequence length="115" mass="12711">MRTEAAKFCSVSKQTSLESSLCKKEKWLSEKQALDKWGQADLDKHLESGRVVYRQEEDAWDQLLGKDLIGLLSEQGPGKGAPAKGNGKGKAKSKTKSQPPQPALEDMSTEEQLHE</sequence>
<reference evidence="2" key="1">
    <citation type="submission" date="2022-10" db="EMBL/GenBank/DDBJ databases">
        <authorList>
            <person name="Chen Y."/>
            <person name="Dougan E. K."/>
            <person name="Chan C."/>
            <person name="Rhodes N."/>
            <person name="Thang M."/>
        </authorList>
    </citation>
    <scope>NUCLEOTIDE SEQUENCE</scope>
</reference>
<evidence type="ECO:0000313" key="4">
    <source>
        <dbReference type="Proteomes" id="UP001152797"/>
    </source>
</evidence>
<dbReference type="AlphaFoldDB" id="A0A9P1DPK0"/>
<gene>
    <name evidence="2" type="ORF">C1SCF055_LOCUS39048</name>
</gene>
<feature type="non-terminal residue" evidence="2">
    <location>
        <position position="115"/>
    </location>
</feature>
<reference evidence="3 4" key="2">
    <citation type="submission" date="2024-05" db="EMBL/GenBank/DDBJ databases">
        <authorList>
            <person name="Chen Y."/>
            <person name="Shah S."/>
            <person name="Dougan E. K."/>
            <person name="Thang M."/>
            <person name="Chan C."/>
        </authorList>
    </citation>
    <scope>NUCLEOTIDE SEQUENCE [LARGE SCALE GENOMIC DNA]</scope>
</reference>
<comment type="caution">
    <text evidence="2">The sequence shown here is derived from an EMBL/GenBank/DDBJ whole genome shotgun (WGS) entry which is preliminary data.</text>
</comment>
<organism evidence="2">
    <name type="scientific">Cladocopium goreaui</name>
    <dbReference type="NCBI Taxonomy" id="2562237"/>
    <lineage>
        <taxon>Eukaryota</taxon>
        <taxon>Sar</taxon>
        <taxon>Alveolata</taxon>
        <taxon>Dinophyceae</taxon>
        <taxon>Suessiales</taxon>
        <taxon>Symbiodiniaceae</taxon>
        <taxon>Cladocopium</taxon>
    </lineage>
</organism>
<feature type="region of interest" description="Disordered" evidence="1">
    <location>
        <begin position="72"/>
        <end position="115"/>
    </location>
</feature>
<keyword evidence="4" id="KW-1185">Reference proteome</keyword>